<comment type="caution">
    <text evidence="12">The sequence shown here is derived from an EMBL/GenBank/DDBJ whole genome shotgun (WGS) entry which is preliminary data.</text>
</comment>
<dbReference type="PROSITE" id="PS00028">
    <property type="entry name" value="ZINC_FINGER_C2H2_1"/>
    <property type="match status" value="1"/>
</dbReference>
<feature type="non-terminal residue" evidence="12">
    <location>
        <position position="1"/>
    </location>
</feature>
<evidence type="ECO:0000256" key="4">
    <source>
        <dbReference type="ARBA" id="ARBA00022771"/>
    </source>
</evidence>
<evidence type="ECO:0000256" key="5">
    <source>
        <dbReference type="ARBA" id="ARBA00022833"/>
    </source>
</evidence>
<comment type="subcellular location">
    <subcellularLocation>
        <location evidence="1">Nucleus</location>
    </subcellularLocation>
</comment>
<evidence type="ECO:0000256" key="3">
    <source>
        <dbReference type="ARBA" id="ARBA00022737"/>
    </source>
</evidence>
<dbReference type="SUPFAM" id="SSF57667">
    <property type="entry name" value="beta-beta-alpha zinc fingers"/>
    <property type="match status" value="1"/>
</dbReference>
<feature type="non-terminal residue" evidence="12">
    <location>
        <position position="59"/>
    </location>
</feature>
<keyword evidence="9" id="KW-0539">Nucleus</keyword>
<dbReference type="InterPro" id="IPR036236">
    <property type="entry name" value="Znf_C2H2_sf"/>
</dbReference>
<evidence type="ECO:0000256" key="10">
    <source>
        <dbReference type="PROSITE-ProRule" id="PRU00042"/>
    </source>
</evidence>
<evidence type="ECO:0000256" key="1">
    <source>
        <dbReference type="ARBA" id="ARBA00004123"/>
    </source>
</evidence>
<evidence type="ECO:0000259" key="11">
    <source>
        <dbReference type="PROSITE" id="PS50157"/>
    </source>
</evidence>
<dbReference type="GO" id="GO:0005634">
    <property type="term" value="C:nucleus"/>
    <property type="evidence" value="ECO:0007669"/>
    <property type="project" value="UniProtKB-SubCell"/>
</dbReference>
<protein>
    <submittedName>
        <fullName evidence="12">ZN792 protein</fullName>
    </submittedName>
</protein>
<keyword evidence="4 10" id="KW-0863">Zinc-finger</keyword>
<name>A0A7K9WUH2_9PASS</name>
<keyword evidence="5" id="KW-0862">Zinc</keyword>
<dbReference type="AlphaFoldDB" id="A0A7K9WUH2"/>
<accession>A0A7K9WUH2</accession>
<gene>
    <name evidence="12" type="primary">Znf792</name>
    <name evidence="12" type="ORF">RHIDAH_R15347</name>
</gene>
<evidence type="ECO:0000256" key="6">
    <source>
        <dbReference type="ARBA" id="ARBA00023015"/>
    </source>
</evidence>
<dbReference type="EMBL" id="VXAC01008707">
    <property type="protein sequence ID" value="NXI88637.1"/>
    <property type="molecule type" value="Genomic_DNA"/>
</dbReference>
<dbReference type="PROSITE" id="PS50157">
    <property type="entry name" value="ZINC_FINGER_C2H2_2"/>
    <property type="match status" value="1"/>
</dbReference>
<dbReference type="Pfam" id="PF00096">
    <property type="entry name" value="zf-C2H2"/>
    <property type="match status" value="1"/>
</dbReference>
<keyword evidence="7" id="KW-0238">DNA-binding</keyword>
<evidence type="ECO:0000313" key="13">
    <source>
        <dbReference type="Proteomes" id="UP000561178"/>
    </source>
</evidence>
<dbReference type="GO" id="GO:0003677">
    <property type="term" value="F:DNA binding"/>
    <property type="evidence" value="ECO:0007669"/>
    <property type="project" value="UniProtKB-KW"/>
</dbReference>
<dbReference type="FunFam" id="3.30.160.60:FF:000030">
    <property type="entry name" value="Zinc finger protein 628"/>
    <property type="match status" value="1"/>
</dbReference>
<proteinExistence type="predicted"/>
<organism evidence="12 13">
    <name type="scientific">Rhipidura dahli</name>
    <dbReference type="NCBI Taxonomy" id="667186"/>
    <lineage>
        <taxon>Eukaryota</taxon>
        <taxon>Metazoa</taxon>
        <taxon>Chordata</taxon>
        <taxon>Craniata</taxon>
        <taxon>Vertebrata</taxon>
        <taxon>Euteleostomi</taxon>
        <taxon>Archelosauria</taxon>
        <taxon>Archosauria</taxon>
        <taxon>Dinosauria</taxon>
        <taxon>Saurischia</taxon>
        <taxon>Theropoda</taxon>
        <taxon>Coelurosauria</taxon>
        <taxon>Aves</taxon>
        <taxon>Neognathae</taxon>
        <taxon>Neoaves</taxon>
        <taxon>Telluraves</taxon>
        <taxon>Australaves</taxon>
        <taxon>Passeriformes</taxon>
        <taxon>Rhipiduridae</taxon>
        <taxon>Rhipidura</taxon>
    </lineage>
</organism>
<evidence type="ECO:0000256" key="8">
    <source>
        <dbReference type="ARBA" id="ARBA00023163"/>
    </source>
</evidence>
<evidence type="ECO:0000256" key="7">
    <source>
        <dbReference type="ARBA" id="ARBA00023125"/>
    </source>
</evidence>
<reference evidence="12 13" key="1">
    <citation type="submission" date="2019-09" db="EMBL/GenBank/DDBJ databases">
        <title>Bird 10,000 Genomes (B10K) Project - Family phase.</title>
        <authorList>
            <person name="Zhang G."/>
        </authorList>
    </citation>
    <scope>NUCLEOTIDE SEQUENCE [LARGE SCALE GENOMIC DNA]</scope>
    <source>
        <strain evidence="12">B10K-DU-001-49</strain>
        <tissue evidence="12">Muscle</tissue>
    </source>
</reference>
<dbReference type="Proteomes" id="UP000561178">
    <property type="component" value="Unassembled WGS sequence"/>
</dbReference>
<sequence length="59" mass="6488">CSECGKNSSKPRRCSECGRRCRQPRSDAAAASEKPHRCGDCGKGFSRGSNLAQHRRIHT</sequence>
<evidence type="ECO:0000313" key="12">
    <source>
        <dbReference type="EMBL" id="NXI88637.1"/>
    </source>
</evidence>
<keyword evidence="3" id="KW-0677">Repeat</keyword>
<keyword evidence="2" id="KW-0479">Metal-binding</keyword>
<feature type="domain" description="C2H2-type" evidence="11">
    <location>
        <begin position="36"/>
        <end position="59"/>
    </location>
</feature>
<dbReference type="Gene3D" id="3.30.160.60">
    <property type="entry name" value="Classic Zinc Finger"/>
    <property type="match status" value="1"/>
</dbReference>
<dbReference type="InterPro" id="IPR013087">
    <property type="entry name" value="Znf_C2H2_type"/>
</dbReference>
<evidence type="ECO:0000256" key="2">
    <source>
        <dbReference type="ARBA" id="ARBA00022723"/>
    </source>
</evidence>
<dbReference type="GO" id="GO:0008270">
    <property type="term" value="F:zinc ion binding"/>
    <property type="evidence" value="ECO:0007669"/>
    <property type="project" value="UniProtKB-KW"/>
</dbReference>
<keyword evidence="6" id="KW-0805">Transcription regulation</keyword>
<keyword evidence="8" id="KW-0804">Transcription</keyword>
<keyword evidence="13" id="KW-1185">Reference proteome</keyword>
<evidence type="ECO:0000256" key="9">
    <source>
        <dbReference type="ARBA" id="ARBA00023242"/>
    </source>
</evidence>